<feature type="transmembrane region" description="Helical" evidence="1">
    <location>
        <begin position="114"/>
        <end position="131"/>
    </location>
</feature>
<dbReference type="EMBL" id="JBHTAT010000001">
    <property type="protein sequence ID" value="MFC7255559.1"/>
    <property type="molecule type" value="Genomic_DNA"/>
</dbReference>
<sequence length="136" mass="13765">MRTEQAAPALGIAGCLAVVAALALPVVLFPDWGTELAQYYTSGPLGVGAVLAFALVGIVVFLAGVRGRTDPTTAAGVAVALGVVAFLVTLSWALVAPLDPLFGFPVSWITDLRWVVLGATAVVTGAAALYARTTLG</sequence>
<organism evidence="2 3">
    <name type="scientific">Haloplanus litoreus</name>
    <dbReference type="NCBI Taxonomy" id="767515"/>
    <lineage>
        <taxon>Archaea</taxon>
        <taxon>Methanobacteriati</taxon>
        <taxon>Methanobacteriota</taxon>
        <taxon>Stenosarchaea group</taxon>
        <taxon>Halobacteria</taxon>
        <taxon>Halobacteriales</taxon>
        <taxon>Haloferacaceae</taxon>
        <taxon>Haloplanus</taxon>
    </lineage>
</organism>
<keyword evidence="1" id="KW-0812">Transmembrane</keyword>
<reference evidence="2 3" key="1">
    <citation type="journal article" date="2019" name="Int. J. Syst. Evol. Microbiol.">
        <title>The Global Catalogue of Microorganisms (GCM) 10K type strain sequencing project: providing services to taxonomists for standard genome sequencing and annotation.</title>
        <authorList>
            <consortium name="The Broad Institute Genomics Platform"/>
            <consortium name="The Broad Institute Genome Sequencing Center for Infectious Disease"/>
            <person name="Wu L."/>
            <person name="Ma J."/>
        </authorList>
    </citation>
    <scope>NUCLEOTIDE SEQUENCE [LARGE SCALE GENOMIC DNA]</scope>
    <source>
        <strain evidence="2 3">GX21</strain>
    </source>
</reference>
<name>A0ABD5ZYG1_9EURY</name>
<evidence type="ECO:0000313" key="2">
    <source>
        <dbReference type="EMBL" id="MFC7255559.1"/>
    </source>
</evidence>
<dbReference type="InterPro" id="IPR055970">
    <property type="entry name" value="DUF7548"/>
</dbReference>
<gene>
    <name evidence="2" type="ORF">ACFQKE_09695</name>
</gene>
<dbReference type="GeneID" id="96953923"/>
<feature type="transmembrane region" description="Helical" evidence="1">
    <location>
        <begin position="74"/>
        <end position="94"/>
    </location>
</feature>
<dbReference type="Pfam" id="PF24416">
    <property type="entry name" value="DUF7548"/>
    <property type="match status" value="1"/>
</dbReference>
<keyword evidence="1" id="KW-0472">Membrane</keyword>
<comment type="caution">
    <text evidence="2">The sequence shown here is derived from an EMBL/GenBank/DDBJ whole genome shotgun (WGS) entry which is preliminary data.</text>
</comment>
<evidence type="ECO:0000256" key="1">
    <source>
        <dbReference type="SAM" id="Phobius"/>
    </source>
</evidence>
<dbReference type="PROSITE" id="PS51257">
    <property type="entry name" value="PROKAR_LIPOPROTEIN"/>
    <property type="match status" value="1"/>
</dbReference>
<keyword evidence="3" id="KW-1185">Reference proteome</keyword>
<feature type="transmembrane region" description="Helical" evidence="1">
    <location>
        <begin position="39"/>
        <end position="62"/>
    </location>
</feature>
<protein>
    <recommendedName>
        <fullName evidence="4">SPW repeat-containing protein</fullName>
    </recommendedName>
</protein>
<dbReference type="Proteomes" id="UP001596434">
    <property type="component" value="Unassembled WGS sequence"/>
</dbReference>
<keyword evidence="1" id="KW-1133">Transmembrane helix</keyword>
<evidence type="ECO:0000313" key="3">
    <source>
        <dbReference type="Proteomes" id="UP001596434"/>
    </source>
</evidence>
<accession>A0ABD5ZYG1</accession>
<evidence type="ECO:0008006" key="4">
    <source>
        <dbReference type="Google" id="ProtNLM"/>
    </source>
</evidence>
<proteinExistence type="predicted"/>
<dbReference type="AlphaFoldDB" id="A0ABD5ZYG1"/>
<dbReference type="RefSeq" id="WP_379703787.1">
    <property type="nucleotide sequence ID" value="NZ_JBHTAT010000001.1"/>
</dbReference>